<dbReference type="InterPro" id="IPR009003">
    <property type="entry name" value="Peptidase_S1_PA"/>
</dbReference>
<dbReference type="InterPro" id="IPR036034">
    <property type="entry name" value="PDZ_sf"/>
</dbReference>
<dbReference type="Pfam" id="PF13180">
    <property type="entry name" value="PDZ_2"/>
    <property type="match status" value="1"/>
</dbReference>
<dbReference type="Gene3D" id="2.30.42.10">
    <property type="match status" value="1"/>
</dbReference>
<dbReference type="InterPro" id="IPR041517">
    <property type="entry name" value="DEGP_PDZ"/>
</dbReference>
<evidence type="ECO:0008006" key="10">
    <source>
        <dbReference type="Google" id="ProtNLM"/>
    </source>
</evidence>
<evidence type="ECO:0000313" key="7">
    <source>
        <dbReference type="EMBL" id="CAF0889502.1"/>
    </source>
</evidence>
<dbReference type="Gene3D" id="2.40.10.10">
    <property type="entry name" value="Trypsin-like serine proteases"/>
    <property type="match status" value="2"/>
</dbReference>
<proteinExistence type="inferred from homology"/>
<dbReference type="Pfam" id="PF13365">
    <property type="entry name" value="Trypsin_2"/>
    <property type="match status" value="1"/>
</dbReference>
<dbReference type="Proteomes" id="UP000677228">
    <property type="component" value="Unassembled WGS sequence"/>
</dbReference>
<name>A0A8S2HP62_9BILA</name>
<dbReference type="PANTHER" id="PTHR45980:SF9">
    <property type="entry name" value="PROTEASE DO-LIKE 10, MITOCHONDRIAL-RELATED"/>
    <property type="match status" value="1"/>
</dbReference>
<dbReference type="InterPro" id="IPR046449">
    <property type="entry name" value="DEGP_PDZ_sf"/>
</dbReference>
<dbReference type="Gene3D" id="3.20.190.20">
    <property type="match status" value="1"/>
</dbReference>
<comment type="caution">
    <text evidence="8">The sequence shown here is derived from an EMBL/GenBank/DDBJ whole genome shotgun (WGS) entry which is preliminary data.</text>
</comment>
<evidence type="ECO:0000313" key="9">
    <source>
        <dbReference type="Proteomes" id="UP000682733"/>
    </source>
</evidence>
<dbReference type="EMBL" id="CAJOBA010003144">
    <property type="protein sequence ID" value="CAF3671956.1"/>
    <property type="molecule type" value="Genomic_DNA"/>
</dbReference>
<dbReference type="InterPro" id="IPR001478">
    <property type="entry name" value="PDZ"/>
</dbReference>
<dbReference type="Proteomes" id="UP000682733">
    <property type="component" value="Unassembled WGS sequence"/>
</dbReference>
<evidence type="ECO:0000256" key="2">
    <source>
        <dbReference type="ARBA" id="ARBA00022670"/>
    </source>
</evidence>
<feature type="domain" description="PDZ" evidence="5">
    <location>
        <begin position="269"/>
        <end position="354"/>
    </location>
</feature>
<dbReference type="SUPFAM" id="SSF50156">
    <property type="entry name" value="PDZ domain-like"/>
    <property type="match status" value="1"/>
</dbReference>
<evidence type="ECO:0000256" key="1">
    <source>
        <dbReference type="ARBA" id="ARBA00010541"/>
    </source>
</evidence>
<evidence type="ECO:0000313" key="8">
    <source>
        <dbReference type="EMBL" id="CAF3671956.1"/>
    </source>
</evidence>
<keyword evidence="4" id="KW-0720">Serine protease</keyword>
<dbReference type="GO" id="GO:0004252">
    <property type="term" value="F:serine-type endopeptidase activity"/>
    <property type="evidence" value="ECO:0007669"/>
    <property type="project" value="InterPro"/>
</dbReference>
<comment type="similarity">
    <text evidence="1">Belongs to the peptidase S1C family.</text>
</comment>
<evidence type="ECO:0000259" key="6">
    <source>
        <dbReference type="Pfam" id="PF17815"/>
    </source>
</evidence>
<dbReference type="InterPro" id="IPR043504">
    <property type="entry name" value="Peptidase_S1_PA_chymotrypsin"/>
</dbReference>
<dbReference type="PANTHER" id="PTHR45980">
    <property type="match status" value="1"/>
</dbReference>
<dbReference type="PRINTS" id="PR00834">
    <property type="entry name" value="PROTEASES2C"/>
</dbReference>
<dbReference type="GO" id="GO:0006508">
    <property type="term" value="P:proteolysis"/>
    <property type="evidence" value="ECO:0007669"/>
    <property type="project" value="UniProtKB-KW"/>
</dbReference>
<gene>
    <name evidence="7" type="ORF">OVA965_LOCUS9049</name>
    <name evidence="8" type="ORF">TMI583_LOCUS9045</name>
</gene>
<dbReference type="SUPFAM" id="SSF50494">
    <property type="entry name" value="Trypsin-like serine proteases"/>
    <property type="match status" value="1"/>
</dbReference>
<organism evidence="8 9">
    <name type="scientific">Didymodactylos carnosus</name>
    <dbReference type="NCBI Taxonomy" id="1234261"/>
    <lineage>
        <taxon>Eukaryota</taxon>
        <taxon>Metazoa</taxon>
        <taxon>Spiralia</taxon>
        <taxon>Gnathifera</taxon>
        <taxon>Rotifera</taxon>
        <taxon>Eurotatoria</taxon>
        <taxon>Bdelloidea</taxon>
        <taxon>Philodinida</taxon>
        <taxon>Philodinidae</taxon>
        <taxon>Didymodactylos</taxon>
    </lineage>
</organism>
<dbReference type="Pfam" id="PF17815">
    <property type="entry name" value="PDZ_3"/>
    <property type="match status" value="1"/>
</dbReference>
<protein>
    <recommendedName>
        <fullName evidence="10">Protease Do-like PDZ domain-containing protein</fullName>
    </recommendedName>
</protein>
<evidence type="ECO:0000259" key="5">
    <source>
        <dbReference type="Pfam" id="PF13180"/>
    </source>
</evidence>
<dbReference type="AlphaFoldDB" id="A0A8S2HP62"/>
<reference evidence="8" key="1">
    <citation type="submission" date="2021-02" db="EMBL/GenBank/DDBJ databases">
        <authorList>
            <person name="Nowell W R."/>
        </authorList>
    </citation>
    <scope>NUCLEOTIDE SEQUENCE</scope>
</reference>
<keyword evidence="2" id="KW-0645">Protease</keyword>
<feature type="domain" description="Protease Do-like PDZ" evidence="6">
    <location>
        <begin position="364"/>
        <end position="513"/>
    </location>
</feature>
<dbReference type="InterPro" id="IPR001940">
    <property type="entry name" value="Peptidase_S1C"/>
</dbReference>
<evidence type="ECO:0000256" key="3">
    <source>
        <dbReference type="ARBA" id="ARBA00022801"/>
    </source>
</evidence>
<sequence>MDRKPSIDAAKAAKAAVTIPETPQSPFSTQISAEQIPVDESVLSSVVKVFCISTPVNYHMPWQKKSQVDCTASGFIIKDRLILSNAHATTDATQIRLRKHGESTKYLARIVHIGHECDLVLLTVDDEEFWTTKTMKPFEFGKKIPALQETLIIVGYPTGGDNLSVTKGVVSRVSMKQYTHGWGTFLAIQTDSAINPGNSGGPALQGETVIGMAFQNYSGLQSVGYIIPIPVIEHFLEDIKRNGHYTGFPMMLFEFQNMEHQTLRDYLKMPKDQHGIHITDIDPASSLIGEEGGGLQVNDVITAFDGVPIQDDSTIDWRKGERLTADYITSNKFIGDEITFTIIRDGKELHVNCTLNDGFTYLMPCHLHDQQPEYLIYGGIVFTTLSLPYLNQFSEYQPSGEIPINLHNMYSFHNRLEFIGQQIVIINQILVDNVNMGLDSSNYAHSFVFSVNDIKIKNLKHLANEIDKVKDEKNQYIKFGLRLNRFIVISTDEARNAEECILKQNSIALGRSENLIV</sequence>
<dbReference type="EMBL" id="CAJNOK010003143">
    <property type="protein sequence ID" value="CAF0889502.1"/>
    <property type="molecule type" value="Genomic_DNA"/>
</dbReference>
<accession>A0A8S2HP62</accession>
<keyword evidence="3" id="KW-0378">Hydrolase</keyword>
<evidence type="ECO:0000256" key="4">
    <source>
        <dbReference type="ARBA" id="ARBA00022825"/>
    </source>
</evidence>